<dbReference type="RefSeq" id="WP_075511250.1">
    <property type="nucleotide sequence ID" value="NZ_CP089224.1"/>
</dbReference>
<dbReference type="EMBL" id="LWCI01000114">
    <property type="protein sequence ID" value="KZS61571.1"/>
    <property type="molecule type" value="Genomic_DNA"/>
</dbReference>
<accession>A0A163ZII9</accession>
<dbReference type="Proteomes" id="UP000077342">
    <property type="component" value="Unassembled WGS sequence"/>
</dbReference>
<name>A0A163ZII9_9MYCO</name>
<protein>
    <submittedName>
        <fullName evidence="1">Uncharacterized protein</fullName>
    </submittedName>
</protein>
<evidence type="ECO:0000313" key="2">
    <source>
        <dbReference type="Proteomes" id="UP000077342"/>
    </source>
</evidence>
<evidence type="ECO:0000313" key="1">
    <source>
        <dbReference type="EMBL" id="KZS61571.1"/>
    </source>
</evidence>
<keyword evidence="2" id="KW-1185">Reference proteome</keyword>
<organism evidence="1 2">
    <name type="scientific">Mycobacterium ostraviense</name>
    <dbReference type="NCBI Taxonomy" id="2738409"/>
    <lineage>
        <taxon>Bacteria</taxon>
        <taxon>Bacillati</taxon>
        <taxon>Actinomycetota</taxon>
        <taxon>Actinomycetes</taxon>
        <taxon>Mycobacteriales</taxon>
        <taxon>Mycobacteriaceae</taxon>
        <taxon>Mycobacterium</taxon>
    </lineage>
</organism>
<reference evidence="2" key="1">
    <citation type="submission" date="2016-04" db="EMBL/GenBank/DDBJ databases">
        <authorList>
            <person name="Strapagiel D."/>
            <person name="Borowka P."/>
            <person name="Marciniak B."/>
            <person name="Bakula Z."/>
            <person name="Van Ingen J."/>
            <person name="Safianowska A."/>
            <person name="Dziadek J."/>
            <person name="Jagielski T."/>
        </authorList>
    </citation>
    <scope>NUCLEOTIDE SEQUENCE [LARGE SCALE GENOMIC DNA]</scope>
    <source>
        <strain evidence="2">1010001458</strain>
    </source>
</reference>
<comment type="caution">
    <text evidence="1">The sequence shown here is derived from an EMBL/GenBank/DDBJ whole genome shotgun (WGS) entry which is preliminary data.</text>
</comment>
<proteinExistence type="predicted"/>
<dbReference type="AlphaFoldDB" id="A0A163ZII9"/>
<sequence length="80" mass="8686">MTSDEPTFKAFSSFGFDDLPLEAVISQRMLRRLEDIDNATTAGPTGPAARAALASSVVAHAVVELETRLIELQRQLALKE</sequence>
<gene>
    <name evidence="1" type="ORF">A4G28_23565</name>
</gene>